<evidence type="ECO:0000259" key="2">
    <source>
        <dbReference type="Pfam" id="PF01593"/>
    </source>
</evidence>
<reference evidence="4" key="1">
    <citation type="journal article" date="2019" name="Int. J. Syst. Evol. Microbiol.">
        <title>The Global Catalogue of Microorganisms (GCM) 10K type strain sequencing project: providing services to taxonomists for standard genome sequencing and annotation.</title>
        <authorList>
            <consortium name="The Broad Institute Genomics Platform"/>
            <consortium name="The Broad Institute Genome Sequencing Center for Infectious Disease"/>
            <person name="Wu L."/>
            <person name="Ma J."/>
        </authorList>
    </citation>
    <scope>NUCLEOTIDE SEQUENCE [LARGE SCALE GENOMIC DNA]</scope>
    <source>
        <strain evidence="4">JCM 17839</strain>
    </source>
</reference>
<dbReference type="InterPro" id="IPR036188">
    <property type="entry name" value="FAD/NAD-bd_sf"/>
</dbReference>
<dbReference type="Gene3D" id="3.50.50.60">
    <property type="entry name" value="FAD/NAD(P)-binding domain"/>
    <property type="match status" value="2"/>
</dbReference>
<dbReference type="InterPro" id="IPR002937">
    <property type="entry name" value="Amino_oxidase"/>
</dbReference>
<sequence>MTAQDYDVVVVGAGFAGLTAARELTWSGRRVLLLEARDRIGGRTWLDRHLGLDIELGGTWVHWIQPFVWAELHRYGLGLVPSPEPVAAWRPVDGRPAPITPDALLDLLDAPNQELGRAAREVFPQPFSPLQSEQGALLDDALLIDRLDALDLDEERRSLLRSFWALNFNGRLDDAAYTQALRWLAVANGDWRVLFEACASYKIAGGTRALVEAILSDTNADLRLGADVASITDRPDSLIVGLADGSSVSTASVIVTAPLHALGRIRFEPELPVDTVRTLDTGQVGLGTKIWFSVDGEQPHFVAFGEHDAPLNFLQSEYHIDGRTIVIGFGPDAHAIDASDRSTVQQAVDRLVDGLTVIEVAGHDWTSDPLSGETWPMHRAGYLKSGLPAMRTAHGRIVFAGSDFADGWGGFIDGAIESGLTAARSILNLQPSGSAAARVPNSTSHDQESS</sequence>
<dbReference type="RefSeq" id="WP_345186032.1">
    <property type="nucleotide sequence ID" value="NZ_BAABGP010000010.1"/>
</dbReference>
<dbReference type="PANTHER" id="PTHR43563:SF1">
    <property type="entry name" value="AMINE OXIDASE [FLAVIN-CONTAINING] B"/>
    <property type="match status" value="1"/>
</dbReference>
<dbReference type="SUPFAM" id="SSF51905">
    <property type="entry name" value="FAD/NAD(P)-binding domain"/>
    <property type="match status" value="1"/>
</dbReference>
<gene>
    <name evidence="3" type="ORF">GCM10023171_16670</name>
</gene>
<accession>A0ABP8PC47</accession>
<name>A0ABP8PC47_9MICO</name>
<comment type="similarity">
    <text evidence="1">Belongs to the flavin monoamine oxidase family.</text>
</comment>
<evidence type="ECO:0000313" key="3">
    <source>
        <dbReference type="EMBL" id="GAA4484140.1"/>
    </source>
</evidence>
<organism evidence="3 4">
    <name type="scientific">Microbacterium panaciterrae</name>
    <dbReference type="NCBI Taxonomy" id="985759"/>
    <lineage>
        <taxon>Bacteria</taxon>
        <taxon>Bacillati</taxon>
        <taxon>Actinomycetota</taxon>
        <taxon>Actinomycetes</taxon>
        <taxon>Micrococcales</taxon>
        <taxon>Microbacteriaceae</taxon>
        <taxon>Microbacterium</taxon>
    </lineage>
</organism>
<feature type="domain" description="Amine oxidase" evidence="2">
    <location>
        <begin position="15"/>
        <end position="427"/>
    </location>
</feature>
<dbReference type="Proteomes" id="UP001500731">
    <property type="component" value="Unassembled WGS sequence"/>
</dbReference>
<keyword evidence="4" id="KW-1185">Reference proteome</keyword>
<proteinExistence type="inferred from homology"/>
<dbReference type="EMBL" id="BAABGP010000010">
    <property type="protein sequence ID" value="GAA4484140.1"/>
    <property type="molecule type" value="Genomic_DNA"/>
</dbReference>
<dbReference type="Pfam" id="PF01593">
    <property type="entry name" value="Amino_oxidase"/>
    <property type="match status" value="1"/>
</dbReference>
<dbReference type="PANTHER" id="PTHR43563">
    <property type="entry name" value="AMINE OXIDASE"/>
    <property type="match status" value="1"/>
</dbReference>
<dbReference type="Gene3D" id="3.90.660.10">
    <property type="match status" value="2"/>
</dbReference>
<evidence type="ECO:0000256" key="1">
    <source>
        <dbReference type="ARBA" id="ARBA00005995"/>
    </source>
</evidence>
<protein>
    <submittedName>
        <fullName evidence="3">Flavin monoamine oxidase family protein</fullName>
    </submittedName>
</protein>
<evidence type="ECO:0000313" key="4">
    <source>
        <dbReference type="Proteomes" id="UP001500731"/>
    </source>
</evidence>
<comment type="caution">
    <text evidence="3">The sequence shown here is derived from an EMBL/GenBank/DDBJ whole genome shotgun (WGS) entry which is preliminary data.</text>
</comment>
<dbReference type="InterPro" id="IPR050703">
    <property type="entry name" value="Flavin_MAO"/>
</dbReference>